<evidence type="ECO:0000313" key="2">
    <source>
        <dbReference type="Proteomes" id="UP000253061"/>
    </source>
</evidence>
<reference evidence="1 2" key="1">
    <citation type="submission" date="2014-07" db="EMBL/GenBank/DDBJ databases">
        <title>Draft genome sequence of Thalassospira profundimaris R8-17.</title>
        <authorList>
            <person name="Lai Q."/>
            <person name="Shao Z."/>
        </authorList>
    </citation>
    <scope>NUCLEOTIDE SEQUENCE [LARGE SCALE GENOMIC DNA]</scope>
    <source>
        <strain evidence="1 2">R8-17</strain>
    </source>
</reference>
<sequence length="110" mass="11901">MREIRCIVFEDGELIKSILAHSRRTGKALPAGQISSFEIERKPEVIARLTIKSDEGQTSIVPTAGAELAAAMIAYCIDRKVPVPANAAKSIAVLDDHVALKITMTGEQTR</sequence>
<dbReference type="AlphaFoldDB" id="A0A367V325"/>
<name>A0A367V325_9PROT</name>
<protein>
    <submittedName>
        <fullName evidence="1">Uncharacterized protein</fullName>
    </submittedName>
</protein>
<organism evidence="1 2">
    <name type="scientific">Thalassospira profundimaris</name>
    <dbReference type="NCBI Taxonomy" id="502049"/>
    <lineage>
        <taxon>Bacteria</taxon>
        <taxon>Pseudomonadati</taxon>
        <taxon>Pseudomonadota</taxon>
        <taxon>Alphaproteobacteria</taxon>
        <taxon>Rhodospirillales</taxon>
        <taxon>Thalassospiraceae</taxon>
        <taxon>Thalassospira</taxon>
    </lineage>
</organism>
<evidence type="ECO:0000313" key="1">
    <source>
        <dbReference type="EMBL" id="RCK19429.1"/>
    </source>
</evidence>
<dbReference type="Proteomes" id="UP000253061">
    <property type="component" value="Unassembled WGS sequence"/>
</dbReference>
<dbReference type="RefSeq" id="WP_062957958.1">
    <property type="nucleotide sequence ID" value="NZ_JPWB01000011.1"/>
</dbReference>
<dbReference type="EMBL" id="JPWB01000011">
    <property type="protein sequence ID" value="RCK19429.1"/>
    <property type="molecule type" value="Genomic_DNA"/>
</dbReference>
<gene>
    <name evidence="1" type="ORF">TH6_19575</name>
</gene>
<accession>A0A367V325</accession>
<proteinExistence type="predicted"/>
<comment type="caution">
    <text evidence="1">The sequence shown here is derived from an EMBL/GenBank/DDBJ whole genome shotgun (WGS) entry which is preliminary data.</text>
</comment>